<dbReference type="GO" id="GO:0003677">
    <property type="term" value="F:DNA binding"/>
    <property type="evidence" value="ECO:0007669"/>
    <property type="project" value="UniProtKB-KW"/>
</dbReference>
<dbReference type="Gene3D" id="3.90.1570.30">
    <property type="match status" value="1"/>
</dbReference>
<sequence>MSPQPEQQARREIDRLLTAAGWSVQDADRASIHAARGVAIREFPLPGHGFADYLLYVDGQAAGVIEAKKAGATLSGVEVQAERYTQGLPADLPRWDNPLPFAYQSTGVETRFTNGPDYPETSEASLTSRFLLAPQALIPC</sequence>
<gene>
    <name evidence="1" type="ordered locus">Tgr7_0622</name>
</gene>
<dbReference type="Proteomes" id="UP000002383">
    <property type="component" value="Chromosome"/>
</dbReference>
<reference evidence="1 2" key="1">
    <citation type="journal article" date="2011" name="Stand. Genomic Sci.">
        <title>Complete genome sequence of 'Thioalkalivibrio sulfidophilus' HL-EbGr7.</title>
        <authorList>
            <person name="Muyzer G."/>
            <person name="Sorokin D.Y."/>
            <person name="Mavromatis K."/>
            <person name="Lapidus A."/>
            <person name="Clum A."/>
            <person name="Ivanova N."/>
            <person name="Pati A."/>
            <person name="d'Haeseleer P."/>
            <person name="Woyke T."/>
            <person name="Kyrpides N.C."/>
        </authorList>
    </citation>
    <scope>NUCLEOTIDE SEQUENCE [LARGE SCALE GENOMIC DNA]</scope>
    <source>
        <strain evidence="1 2">HL-EbGR7</strain>
    </source>
</reference>
<protein>
    <submittedName>
        <fullName evidence="1">Type I restriction modification system, restriction subunit</fullName>
    </submittedName>
</protein>
<keyword evidence="2" id="KW-1185">Reference proteome</keyword>
<accession>B8GLW3</accession>
<dbReference type="eggNOG" id="COG4096">
    <property type="taxonomic scope" value="Bacteria"/>
</dbReference>
<dbReference type="AlphaFoldDB" id="B8GLW3"/>
<proteinExistence type="predicted"/>
<dbReference type="GO" id="GO:0009035">
    <property type="term" value="F:type I site-specific deoxyribonuclease activity"/>
    <property type="evidence" value="ECO:0007669"/>
    <property type="project" value="UniProtKB-EC"/>
</dbReference>
<dbReference type="STRING" id="396588.Tgr7_0622"/>
<evidence type="ECO:0000313" key="1">
    <source>
        <dbReference type="EMBL" id="ACL71716.1"/>
    </source>
</evidence>
<evidence type="ECO:0000313" key="2">
    <source>
        <dbReference type="Proteomes" id="UP000002383"/>
    </source>
</evidence>
<dbReference type="EMBL" id="CP001339">
    <property type="protein sequence ID" value="ACL71716.1"/>
    <property type="molecule type" value="Genomic_DNA"/>
</dbReference>
<organism evidence="1 2">
    <name type="scientific">Thioalkalivibrio sulfidiphilus (strain HL-EbGR7)</name>
    <dbReference type="NCBI Taxonomy" id="396588"/>
    <lineage>
        <taxon>Bacteria</taxon>
        <taxon>Pseudomonadati</taxon>
        <taxon>Pseudomonadota</taxon>
        <taxon>Gammaproteobacteria</taxon>
        <taxon>Chromatiales</taxon>
        <taxon>Ectothiorhodospiraceae</taxon>
        <taxon>Thioalkalivibrio</taxon>
    </lineage>
</organism>
<dbReference type="GO" id="GO:0009307">
    <property type="term" value="P:DNA restriction-modification system"/>
    <property type="evidence" value="ECO:0007669"/>
    <property type="project" value="UniProtKB-KW"/>
</dbReference>
<dbReference type="GO" id="GO:0005524">
    <property type="term" value="F:ATP binding"/>
    <property type="evidence" value="ECO:0007669"/>
    <property type="project" value="UniProtKB-KW"/>
</dbReference>
<dbReference type="KEGG" id="tgr:Tgr7_0622"/>
<dbReference type="HOGENOM" id="CLU_1834275_0_0_6"/>
<name>B8GLW3_THISH</name>
<dbReference type="RefSeq" id="WP_012637204.1">
    <property type="nucleotide sequence ID" value="NC_011901.1"/>
</dbReference>